<keyword evidence="2" id="KW-1133">Transmembrane helix</keyword>
<dbReference type="AlphaFoldDB" id="A0A401GLA7"/>
<evidence type="ECO:0000256" key="1">
    <source>
        <dbReference type="SAM" id="MobiDB-lite"/>
    </source>
</evidence>
<gene>
    <name evidence="3" type="ORF">SCP_0413440</name>
</gene>
<organism evidence="3 4">
    <name type="scientific">Sparassis crispa</name>
    <dbReference type="NCBI Taxonomy" id="139825"/>
    <lineage>
        <taxon>Eukaryota</taxon>
        <taxon>Fungi</taxon>
        <taxon>Dikarya</taxon>
        <taxon>Basidiomycota</taxon>
        <taxon>Agaricomycotina</taxon>
        <taxon>Agaricomycetes</taxon>
        <taxon>Polyporales</taxon>
        <taxon>Sparassidaceae</taxon>
        <taxon>Sparassis</taxon>
    </lineage>
</organism>
<feature type="region of interest" description="Disordered" evidence="1">
    <location>
        <begin position="297"/>
        <end position="325"/>
    </location>
</feature>
<dbReference type="EMBL" id="BFAD01000004">
    <property type="protein sequence ID" value="GBE82957.1"/>
    <property type="molecule type" value="Genomic_DNA"/>
</dbReference>
<dbReference type="GeneID" id="38779874"/>
<dbReference type="Proteomes" id="UP000287166">
    <property type="component" value="Unassembled WGS sequence"/>
</dbReference>
<reference evidence="3 4" key="1">
    <citation type="journal article" date="2018" name="Sci. Rep.">
        <title>Genome sequence of the cauliflower mushroom Sparassis crispa (Hanabiratake) and its association with beneficial usage.</title>
        <authorList>
            <person name="Kiyama R."/>
            <person name="Furutani Y."/>
            <person name="Kawaguchi K."/>
            <person name="Nakanishi T."/>
        </authorList>
    </citation>
    <scope>NUCLEOTIDE SEQUENCE [LARGE SCALE GENOMIC DNA]</scope>
</reference>
<keyword evidence="2" id="KW-0812">Transmembrane</keyword>
<dbReference type="RefSeq" id="XP_027613870.1">
    <property type="nucleotide sequence ID" value="XM_027758069.1"/>
</dbReference>
<dbReference type="STRING" id="139825.A0A401GLA7"/>
<name>A0A401GLA7_9APHY</name>
<feature type="compositionally biased region" description="Basic and acidic residues" evidence="1">
    <location>
        <begin position="297"/>
        <end position="307"/>
    </location>
</feature>
<evidence type="ECO:0000313" key="3">
    <source>
        <dbReference type="EMBL" id="GBE82957.1"/>
    </source>
</evidence>
<evidence type="ECO:0000313" key="4">
    <source>
        <dbReference type="Proteomes" id="UP000287166"/>
    </source>
</evidence>
<dbReference type="OrthoDB" id="2563669at2759"/>
<feature type="transmembrane region" description="Helical" evidence="2">
    <location>
        <begin position="179"/>
        <end position="204"/>
    </location>
</feature>
<dbReference type="InParanoid" id="A0A401GLA7"/>
<dbReference type="Gene3D" id="2.60.120.260">
    <property type="entry name" value="Galactose-binding domain-like"/>
    <property type="match status" value="1"/>
</dbReference>
<proteinExistence type="predicted"/>
<sequence>MNFSLDDSSPELVYSSDWGIQPAADPAFFQGTYHVAEADGATVNFTFSGSAVVLYGSKGPGHGNYSVQYDNFVMVNISAYASEMEYQQLLFQNAFAQDAEHFISFAAHLSAEGPWVDFDYLEITQAESSANGSTPMPTSSGAVATLVPPWMASQSTSSSQSPTPSLSPSPTTHASPTNVALILAVLFGALFGLLLLALAAYFLLRRRGRFRTPRPRQFRYSVPLAMPKGSGHIAHAPVLATGSLANLYGASPPPGAVVSSVGAGGGAGYVHMLLPMSSPTHEGSFASELEEKIVREKEVQKEEEERGTSPASGSGSGSGVGHTTYTRGFLASSPFKKAHKGDADSLRTDFLQV</sequence>
<keyword evidence="2" id="KW-0472">Membrane</keyword>
<feature type="region of interest" description="Disordered" evidence="1">
    <location>
        <begin position="152"/>
        <end position="171"/>
    </location>
</feature>
<evidence type="ECO:0000256" key="2">
    <source>
        <dbReference type="SAM" id="Phobius"/>
    </source>
</evidence>
<accession>A0A401GLA7</accession>
<comment type="caution">
    <text evidence="3">The sequence shown here is derived from an EMBL/GenBank/DDBJ whole genome shotgun (WGS) entry which is preliminary data.</text>
</comment>
<protein>
    <submittedName>
        <fullName evidence="3">Uncharacterized protein</fullName>
    </submittedName>
</protein>
<keyword evidence="4" id="KW-1185">Reference proteome</keyword>